<reference evidence="8" key="2">
    <citation type="submission" date="2021-04" db="EMBL/GenBank/DDBJ databases">
        <authorList>
            <person name="Gilroy R."/>
        </authorList>
    </citation>
    <scope>NUCLEOTIDE SEQUENCE</scope>
    <source>
        <strain evidence="8">ChiHejej3B27-2180</strain>
    </source>
</reference>
<evidence type="ECO:0000259" key="7">
    <source>
        <dbReference type="PROSITE" id="PS50847"/>
    </source>
</evidence>
<evidence type="ECO:0000256" key="6">
    <source>
        <dbReference type="SAM" id="Phobius"/>
    </source>
</evidence>
<evidence type="ECO:0000313" key="9">
    <source>
        <dbReference type="Proteomes" id="UP000886878"/>
    </source>
</evidence>
<keyword evidence="2" id="KW-0964">Secreted</keyword>
<proteinExistence type="predicted"/>
<feature type="region of interest" description="Disordered" evidence="5">
    <location>
        <begin position="183"/>
        <end position="233"/>
    </location>
</feature>
<evidence type="ECO:0000256" key="3">
    <source>
        <dbReference type="ARBA" id="ARBA00022729"/>
    </source>
</evidence>
<evidence type="ECO:0000256" key="2">
    <source>
        <dbReference type="ARBA" id="ARBA00022525"/>
    </source>
</evidence>
<keyword evidence="1" id="KW-0134">Cell wall</keyword>
<dbReference type="InterPro" id="IPR019931">
    <property type="entry name" value="LPXTG_anchor"/>
</dbReference>
<reference evidence="8" key="1">
    <citation type="journal article" date="2021" name="PeerJ">
        <title>Extensive microbial diversity within the chicken gut microbiome revealed by metagenomics and culture.</title>
        <authorList>
            <person name="Gilroy R."/>
            <person name="Ravi A."/>
            <person name="Getino M."/>
            <person name="Pursley I."/>
            <person name="Horton D.L."/>
            <person name="Alikhan N.F."/>
            <person name="Baker D."/>
            <person name="Gharbi K."/>
            <person name="Hall N."/>
            <person name="Watson M."/>
            <person name="Adriaenssens E.M."/>
            <person name="Foster-Nyarko E."/>
            <person name="Jarju S."/>
            <person name="Secka A."/>
            <person name="Antonio M."/>
            <person name="Oren A."/>
            <person name="Chaudhuri R.R."/>
            <person name="La Ragione R."/>
            <person name="Hildebrand F."/>
            <person name="Pallen M.J."/>
        </authorList>
    </citation>
    <scope>NUCLEOTIDE SEQUENCE</scope>
    <source>
        <strain evidence="8">ChiHejej3B27-2180</strain>
    </source>
</reference>
<dbReference type="Proteomes" id="UP000886878">
    <property type="component" value="Unassembled WGS sequence"/>
</dbReference>
<dbReference type="AlphaFoldDB" id="A0A9D1QPU0"/>
<dbReference type="Gene3D" id="2.60.40.4300">
    <property type="match status" value="2"/>
</dbReference>
<dbReference type="EMBL" id="DXGK01000108">
    <property type="protein sequence ID" value="HIW70741.1"/>
    <property type="molecule type" value="Genomic_DNA"/>
</dbReference>
<keyword evidence="6" id="KW-0472">Membrane</keyword>
<protein>
    <submittedName>
        <fullName evidence="8">LPXTG cell wall anchor domain-containing protein</fullName>
    </submittedName>
</protein>
<gene>
    <name evidence="8" type="ORF">H9876_05185</name>
</gene>
<sequence length="264" mass="29180">QTVGRPELPPTDEQVLQFEHIVVRNPWNNAVIPGTDIWGAPQKFTVLQTPEIAGFVPDLLQAGSGDDITHDSHDLEFTVQYAPVITETSDKTVTRTIHYRYADGQTAGRPTLPADNVEQRTFIHTVVRNPWTKEVISDKWTPAQELPTVVSPTIKGFTPDRSEIAVEQVNYDSDDLNYVVTYVPDKQPDQPTPEHPGDNGGVDLPEQEGRPAVRPGQQPEVNGHSQRGQRLPQTGNQQTALVGLGLLTVGLAGMLGLRNKRRHE</sequence>
<feature type="transmembrane region" description="Helical" evidence="6">
    <location>
        <begin position="239"/>
        <end position="257"/>
    </location>
</feature>
<keyword evidence="6" id="KW-1133">Transmembrane helix</keyword>
<organism evidence="8 9">
    <name type="scientific">Candidatus Limosilactobacillus merdipullorum</name>
    <dbReference type="NCBI Taxonomy" id="2838653"/>
    <lineage>
        <taxon>Bacteria</taxon>
        <taxon>Bacillati</taxon>
        <taxon>Bacillota</taxon>
        <taxon>Bacilli</taxon>
        <taxon>Lactobacillales</taxon>
        <taxon>Lactobacillaceae</taxon>
        <taxon>Limosilactobacillus</taxon>
    </lineage>
</organism>
<dbReference type="InterPro" id="IPR041495">
    <property type="entry name" value="Mub_B2"/>
</dbReference>
<comment type="caution">
    <text evidence="8">The sequence shown here is derived from an EMBL/GenBank/DDBJ whole genome shotgun (WGS) entry which is preliminary data.</text>
</comment>
<evidence type="ECO:0000256" key="4">
    <source>
        <dbReference type="ARBA" id="ARBA00023088"/>
    </source>
</evidence>
<keyword evidence="6" id="KW-0812">Transmembrane</keyword>
<dbReference type="Pfam" id="PF00746">
    <property type="entry name" value="Gram_pos_anchor"/>
    <property type="match status" value="1"/>
</dbReference>
<evidence type="ECO:0000256" key="5">
    <source>
        <dbReference type="SAM" id="MobiDB-lite"/>
    </source>
</evidence>
<dbReference type="Pfam" id="PF17966">
    <property type="entry name" value="Muc_B2"/>
    <property type="match status" value="2"/>
</dbReference>
<accession>A0A9D1QPU0</accession>
<dbReference type="NCBIfam" id="TIGR01167">
    <property type="entry name" value="LPXTG_anchor"/>
    <property type="match status" value="1"/>
</dbReference>
<dbReference type="PROSITE" id="PS50847">
    <property type="entry name" value="GRAM_POS_ANCHORING"/>
    <property type="match status" value="1"/>
</dbReference>
<name>A0A9D1QPU0_9LACO</name>
<feature type="non-terminal residue" evidence="8">
    <location>
        <position position="1"/>
    </location>
</feature>
<feature type="domain" description="Gram-positive cocci surface proteins LPxTG" evidence="7">
    <location>
        <begin position="231"/>
        <end position="264"/>
    </location>
</feature>
<evidence type="ECO:0000256" key="1">
    <source>
        <dbReference type="ARBA" id="ARBA00022512"/>
    </source>
</evidence>
<evidence type="ECO:0000313" key="8">
    <source>
        <dbReference type="EMBL" id="HIW70741.1"/>
    </source>
</evidence>
<keyword evidence="4" id="KW-0572">Peptidoglycan-anchor</keyword>
<feature type="compositionally biased region" description="Polar residues" evidence="5">
    <location>
        <begin position="219"/>
        <end position="233"/>
    </location>
</feature>
<keyword evidence="3" id="KW-0732">Signal</keyword>